<gene>
    <name evidence="1" type="ORF">RPERSI_LOCUS27930</name>
</gene>
<evidence type="ECO:0000313" key="1">
    <source>
        <dbReference type="EMBL" id="CAG8830829.1"/>
    </source>
</evidence>
<accession>A0ACA9S9F7</accession>
<feature type="non-terminal residue" evidence="1">
    <location>
        <position position="1"/>
    </location>
</feature>
<protein>
    <submittedName>
        <fullName evidence="1">10864_t:CDS:1</fullName>
    </submittedName>
</protein>
<dbReference type="EMBL" id="CAJVQC010099975">
    <property type="protein sequence ID" value="CAG8830829.1"/>
    <property type="molecule type" value="Genomic_DNA"/>
</dbReference>
<feature type="non-terminal residue" evidence="1">
    <location>
        <position position="87"/>
    </location>
</feature>
<proteinExistence type="predicted"/>
<evidence type="ECO:0000313" key="2">
    <source>
        <dbReference type="Proteomes" id="UP000789920"/>
    </source>
</evidence>
<name>A0ACA9S9F7_9GLOM</name>
<reference evidence="1" key="1">
    <citation type="submission" date="2021-06" db="EMBL/GenBank/DDBJ databases">
        <authorList>
            <person name="Kallberg Y."/>
            <person name="Tangrot J."/>
            <person name="Rosling A."/>
        </authorList>
    </citation>
    <scope>NUCLEOTIDE SEQUENCE</scope>
    <source>
        <strain evidence="1">MA461A</strain>
    </source>
</reference>
<keyword evidence="2" id="KW-1185">Reference proteome</keyword>
<comment type="caution">
    <text evidence="1">The sequence shown here is derived from an EMBL/GenBank/DDBJ whole genome shotgun (WGS) entry which is preliminary data.</text>
</comment>
<organism evidence="1 2">
    <name type="scientific">Racocetra persica</name>
    <dbReference type="NCBI Taxonomy" id="160502"/>
    <lineage>
        <taxon>Eukaryota</taxon>
        <taxon>Fungi</taxon>
        <taxon>Fungi incertae sedis</taxon>
        <taxon>Mucoromycota</taxon>
        <taxon>Glomeromycotina</taxon>
        <taxon>Glomeromycetes</taxon>
        <taxon>Diversisporales</taxon>
        <taxon>Gigasporaceae</taxon>
        <taxon>Racocetra</taxon>
    </lineage>
</organism>
<dbReference type="Proteomes" id="UP000789920">
    <property type="component" value="Unassembled WGS sequence"/>
</dbReference>
<sequence length="87" mass="9962">GQNTLTTYQQQAQQLQQSQQNQQLQVQPVTQVQPVQQTANQWVDNARYNNGISGYTATPNRQGYYNTQQGYKGCNRCIMNSRFSDIT</sequence>